<keyword evidence="2" id="KW-1185">Reference proteome</keyword>
<organism evidence="1 2">
    <name type="scientific">Candidula unifasciata</name>
    <dbReference type="NCBI Taxonomy" id="100452"/>
    <lineage>
        <taxon>Eukaryota</taxon>
        <taxon>Metazoa</taxon>
        <taxon>Spiralia</taxon>
        <taxon>Lophotrochozoa</taxon>
        <taxon>Mollusca</taxon>
        <taxon>Gastropoda</taxon>
        <taxon>Heterobranchia</taxon>
        <taxon>Euthyneura</taxon>
        <taxon>Panpulmonata</taxon>
        <taxon>Eupulmonata</taxon>
        <taxon>Stylommatophora</taxon>
        <taxon>Helicina</taxon>
        <taxon>Helicoidea</taxon>
        <taxon>Geomitridae</taxon>
        <taxon>Candidula</taxon>
    </lineage>
</organism>
<sequence length="82" mass="9382">MDDVIKTCKEKTKKYSVGYWKMRPICISELAFADDVALIAKSEAHLQYNLLREVEGEDFGQLKSMAWNITVPSLIESTRNRG</sequence>
<dbReference type="OrthoDB" id="6783238at2759"/>
<reference evidence="1" key="1">
    <citation type="submission" date="2021-04" db="EMBL/GenBank/DDBJ databases">
        <authorList>
            <consortium name="Molecular Ecology Group"/>
        </authorList>
    </citation>
    <scope>NUCLEOTIDE SEQUENCE</scope>
</reference>
<dbReference type="EMBL" id="CAJHNH020000431">
    <property type="protein sequence ID" value="CAG5117627.1"/>
    <property type="molecule type" value="Genomic_DNA"/>
</dbReference>
<dbReference type="AlphaFoldDB" id="A0A8S3YKP2"/>
<feature type="non-terminal residue" evidence="1">
    <location>
        <position position="82"/>
    </location>
</feature>
<name>A0A8S3YKP2_9EUPU</name>
<gene>
    <name evidence="1" type="ORF">CUNI_LOCUS3185</name>
</gene>
<proteinExistence type="predicted"/>
<protein>
    <submittedName>
        <fullName evidence="1">Uncharacterized protein</fullName>
    </submittedName>
</protein>
<evidence type="ECO:0000313" key="1">
    <source>
        <dbReference type="EMBL" id="CAG5117627.1"/>
    </source>
</evidence>
<evidence type="ECO:0000313" key="2">
    <source>
        <dbReference type="Proteomes" id="UP000678393"/>
    </source>
</evidence>
<dbReference type="Proteomes" id="UP000678393">
    <property type="component" value="Unassembled WGS sequence"/>
</dbReference>
<comment type="caution">
    <text evidence="1">The sequence shown here is derived from an EMBL/GenBank/DDBJ whole genome shotgun (WGS) entry which is preliminary data.</text>
</comment>
<accession>A0A8S3YKP2</accession>